<name>A0A4P6JP13_KTERU</name>
<dbReference type="OrthoDB" id="9554510at2"/>
<sequence length="125" mass="14108">MIVAIANFFFLGFLGWNILQWFTLHIAVPFTDIVTLGRLHPILFNAHYGWAVVGALIYTTGQNKIGLIYSNPLGMLWAWYKGLFLFLLMFQYDIPLAMLLNIADVLIRILVSLMITGVASLSKSN</sequence>
<dbReference type="AlphaFoldDB" id="A0A4P6JP13"/>
<evidence type="ECO:0000256" key="1">
    <source>
        <dbReference type="SAM" id="Phobius"/>
    </source>
</evidence>
<dbReference type="RefSeq" id="WP_129887987.1">
    <property type="nucleotide sequence ID" value="NZ_CP035758.1"/>
</dbReference>
<keyword evidence="1" id="KW-1133">Transmembrane helix</keyword>
<evidence type="ECO:0000313" key="2">
    <source>
        <dbReference type="EMBL" id="QBD76923.1"/>
    </source>
</evidence>
<feature type="transmembrane region" description="Helical" evidence="1">
    <location>
        <begin position="73"/>
        <end position="92"/>
    </location>
</feature>
<feature type="transmembrane region" description="Helical" evidence="1">
    <location>
        <begin position="42"/>
        <end position="61"/>
    </location>
</feature>
<dbReference type="EMBL" id="CP035758">
    <property type="protein sequence ID" value="QBD76923.1"/>
    <property type="molecule type" value="Genomic_DNA"/>
</dbReference>
<reference evidence="2 3" key="1">
    <citation type="submission" date="2019-01" db="EMBL/GenBank/DDBJ databases">
        <title>Ktedonosporobacter rubrisoli SCAWS-G2.</title>
        <authorList>
            <person name="Huang Y."/>
            <person name="Yan B."/>
        </authorList>
    </citation>
    <scope>NUCLEOTIDE SEQUENCE [LARGE SCALE GENOMIC DNA]</scope>
    <source>
        <strain evidence="2 3">SCAWS-G2</strain>
    </source>
</reference>
<keyword evidence="3" id="KW-1185">Reference proteome</keyword>
<dbReference type="Proteomes" id="UP000290365">
    <property type="component" value="Chromosome"/>
</dbReference>
<protein>
    <submittedName>
        <fullName evidence="2">Uncharacterized protein</fullName>
    </submittedName>
</protein>
<feature type="transmembrane region" description="Helical" evidence="1">
    <location>
        <begin position="98"/>
        <end position="121"/>
    </location>
</feature>
<accession>A0A4P6JP13</accession>
<organism evidence="2 3">
    <name type="scientific">Ktedonosporobacter rubrisoli</name>
    <dbReference type="NCBI Taxonomy" id="2509675"/>
    <lineage>
        <taxon>Bacteria</taxon>
        <taxon>Bacillati</taxon>
        <taxon>Chloroflexota</taxon>
        <taxon>Ktedonobacteria</taxon>
        <taxon>Ktedonobacterales</taxon>
        <taxon>Ktedonosporobacteraceae</taxon>
        <taxon>Ktedonosporobacter</taxon>
    </lineage>
</organism>
<proteinExistence type="predicted"/>
<evidence type="ECO:0000313" key="3">
    <source>
        <dbReference type="Proteomes" id="UP000290365"/>
    </source>
</evidence>
<feature type="transmembrane region" description="Helical" evidence="1">
    <location>
        <begin position="7"/>
        <end position="30"/>
    </location>
</feature>
<gene>
    <name evidence="2" type="ORF">EPA93_13285</name>
</gene>
<dbReference type="KEGG" id="kbs:EPA93_13285"/>
<keyword evidence="1" id="KW-0472">Membrane</keyword>
<keyword evidence="1" id="KW-0812">Transmembrane</keyword>